<name>A0A0G4JZ11_9GAMM</name>
<dbReference type="SUPFAM" id="SSF111369">
    <property type="entry name" value="HlyD-like secretion proteins"/>
    <property type="match status" value="1"/>
</dbReference>
<evidence type="ECO:0000256" key="1">
    <source>
        <dbReference type="ARBA" id="ARBA00004196"/>
    </source>
</evidence>
<sequence length="416" mass="45601">MARYWSRWSVASIVLLLLGAVAWRLWPQTNVITDVPQKQWFRVEPQLLENRLGLTGRIQATTRLTLSAPFEGAVKDVLVVDGQRVEAGQPLLTLDTSLLDIQLRQSLAELLKAQRTVQELQNWEQGQEVARARRTLNNARITLANTEASLKDTRKLFERGIVARTEVDALEQQAQAQRIDQAAALAELQSVQDKGRGEYRQIAEMELANAQSRYQTLLAMQAQQTVRAPFGGVLVIPTLTDNSKWQSPQSGMRVAQGIPLFGLINPDRLQVVTSIEEADLHQLREGMLVDIDGDGFAGLTLHGHIQAIGIEGRSTGSEDGGARYDVLIAIDALSPEERQRLRLGMSAQVSVVTYRNEQGIAVPAGALHSDEAGNSYVFFRPDAAGTPQRLDVTPGLAVPQGVEVTGLPAGEIEVND</sequence>
<evidence type="ECO:0000256" key="2">
    <source>
        <dbReference type="ARBA" id="ARBA00023054"/>
    </source>
</evidence>
<keyword evidence="5" id="KW-1185">Reference proteome</keyword>
<feature type="coiled-coil region" evidence="3">
    <location>
        <begin position="129"/>
        <end position="156"/>
    </location>
</feature>
<proteinExistence type="predicted"/>
<dbReference type="Proteomes" id="UP000044377">
    <property type="component" value="Unassembled WGS sequence"/>
</dbReference>
<gene>
    <name evidence="4" type="ORF">BN1221_03444</name>
</gene>
<organism evidence="4 5">
    <name type="scientific">Brenneria goodwinii</name>
    <dbReference type="NCBI Taxonomy" id="1109412"/>
    <lineage>
        <taxon>Bacteria</taxon>
        <taxon>Pseudomonadati</taxon>
        <taxon>Pseudomonadota</taxon>
        <taxon>Gammaproteobacteria</taxon>
        <taxon>Enterobacterales</taxon>
        <taxon>Pectobacteriaceae</taxon>
        <taxon>Brenneria</taxon>
    </lineage>
</organism>
<dbReference type="STRING" id="1109412.BN1221_03444"/>
<evidence type="ECO:0000256" key="3">
    <source>
        <dbReference type="SAM" id="Coils"/>
    </source>
</evidence>
<dbReference type="Gene3D" id="2.40.30.170">
    <property type="match status" value="1"/>
</dbReference>
<keyword evidence="2 3" id="KW-0175">Coiled coil</keyword>
<dbReference type="InterPro" id="IPR050465">
    <property type="entry name" value="UPF0194_transport"/>
</dbReference>
<accession>A0A0G4JZ11</accession>
<dbReference type="EMBL" id="CGIG01000001">
    <property type="protein sequence ID" value="CPR18859.1"/>
    <property type="molecule type" value="Genomic_DNA"/>
</dbReference>
<evidence type="ECO:0000313" key="4">
    <source>
        <dbReference type="EMBL" id="CPR18859.1"/>
    </source>
</evidence>
<evidence type="ECO:0000313" key="5">
    <source>
        <dbReference type="Proteomes" id="UP000044377"/>
    </source>
</evidence>
<reference evidence="5" key="1">
    <citation type="submission" date="2015-01" db="EMBL/GenBank/DDBJ databases">
        <authorList>
            <person name="Paterson Steve"/>
        </authorList>
    </citation>
    <scope>NUCLEOTIDE SEQUENCE [LARGE SCALE GENOMIC DNA]</scope>
    <source>
        <strain evidence="5">OBR1</strain>
    </source>
</reference>
<dbReference type="PANTHER" id="PTHR32347">
    <property type="entry name" value="EFFLUX SYSTEM COMPONENT YKNX-RELATED"/>
    <property type="match status" value="1"/>
</dbReference>
<dbReference type="AlphaFoldDB" id="A0A0G4JZ11"/>
<comment type="subcellular location">
    <subcellularLocation>
        <location evidence="1">Cell envelope</location>
    </subcellularLocation>
</comment>
<dbReference type="GO" id="GO:0030313">
    <property type="term" value="C:cell envelope"/>
    <property type="evidence" value="ECO:0007669"/>
    <property type="project" value="UniProtKB-SubCell"/>
</dbReference>
<dbReference type="Gene3D" id="2.40.50.100">
    <property type="match status" value="1"/>
</dbReference>
<protein>
    <submittedName>
        <fullName evidence="4">Uncharacterized protein</fullName>
    </submittedName>
</protein>